<dbReference type="InterPro" id="IPR003759">
    <property type="entry name" value="Cbl-bd_cap"/>
</dbReference>
<keyword evidence="2 9" id="KW-0489">Methyltransferase</keyword>
<dbReference type="SUPFAM" id="SSF47644">
    <property type="entry name" value="Methionine synthase domain"/>
    <property type="match status" value="1"/>
</dbReference>
<dbReference type="SUPFAM" id="SSF56507">
    <property type="entry name" value="Methionine synthase activation domain-like"/>
    <property type="match status" value="1"/>
</dbReference>
<keyword evidence="3 9" id="KW-0846">Cobalamin</keyword>
<comment type="pathway">
    <text evidence="9">Amino-acid biosynthesis; L-methionine biosynthesis via de novo pathway; L-methionine from L-homocysteine (MetH route): step 1/1.</text>
</comment>
<dbReference type="PROSITE" id="PS51332">
    <property type="entry name" value="B12_BINDING"/>
    <property type="match status" value="1"/>
</dbReference>
<keyword evidence="9" id="KW-0862">Zinc</keyword>
<keyword evidence="4 9" id="KW-0808">Transferase</keyword>
<dbReference type="InterPro" id="IPR006158">
    <property type="entry name" value="Cobalamin-bd"/>
</dbReference>
<dbReference type="PANTHER" id="PTHR45833">
    <property type="entry name" value="METHIONINE SYNTHASE"/>
    <property type="match status" value="1"/>
</dbReference>
<dbReference type="Pfam" id="PF02310">
    <property type="entry name" value="B12-binding"/>
    <property type="match status" value="1"/>
</dbReference>
<dbReference type="InterPro" id="IPR036724">
    <property type="entry name" value="Cobalamin-bd_sf"/>
</dbReference>
<dbReference type="SUPFAM" id="SSF52242">
    <property type="entry name" value="Cobalamin (vitamin B12)-binding domain"/>
    <property type="match status" value="1"/>
</dbReference>
<comment type="similarity">
    <text evidence="1">Belongs to the vitamin-B12 dependent methionine synthase family.</text>
</comment>
<dbReference type="PROSITE" id="PS50974">
    <property type="entry name" value="ADOMET_ACTIVATION"/>
    <property type="match status" value="1"/>
</dbReference>
<evidence type="ECO:0000259" key="10">
    <source>
        <dbReference type="PROSITE" id="PS50972"/>
    </source>
</evidence>
<evidence type="ECO:0000256" key="1">
    <source>
        <dbReference type="ARBA" id="ARBA00010398"/>
    </source>
</evidence>
<dbReference type="SMART" id="SM01018">
    <property type="entry name" value="B12-binding_2"/>
    <property type="match status" value="1"/>
</dbReference>
<dbReference type="InterPro" id="IPR037010">
    <property type="entry name" value="VitB12-dep_Met_synth_activ_sf"/>
</dbReference>
<keyword evidence="15" id="KW-1185">Reference proteome</keyword>
<feature type="domain" description="AdoMet activation" evidence="11">
    <location>
        <begin position="566"/>
        <end position="891"/>
    </location>
</feature>
<keyword evidence="6" id="KW-0677">Repeat</keyword>
<evidence type="ECO:0000256" key="4">
    <source>
        <dbReference type="ARBA" id="ARBA00022679"/>
    </source>
</evidence>
<dbReference type="PROSITE" id="PS51337">
    <property type="entry name" value="B12_BINDING_NTER"/>
    <property type="match status" value="1"/>
</dbReference>
<dbReference type="InterPro" id="IPR036594">
    <property type="entry name" value="Meth_synthase_dom"/>
</dbReference>
<evidence type="ECO:0000256" key="8">
    <source>
        <dbReference type="NCBIfam" id="TIGR02082"/>
    </source>
</evidence>
<sequence>MSYNSDKYLKLSGLEPLIVTPETNFVNVGERTNVTGSRKFLRLIKEEKYDEALDIARAQVEGGAQIIDVNMDEGMLDGVYAMTKFLNLIAAEPDIARVPVMIDSSKWEIIEAGLKVIQGKGVVNSISLKEGEATFIHHAKLIKRYGAAVIVMAFDENGQADTYERRIEICKRSYDILVNQVGFPAEDIIFDPNIFPVATGMEEHKLNALDFFRATKWIRENLPYANISGGVSNVSFSFRGNDKVREAMHSAFLYHAIHNGMTMGIVNPEMLEIYDEIDPILLEHVEDVLLNRREDATERLLDLAESFKGDVKSNEKAIAEWRNGSVQERLTHSLVKGIDEFIEIDIEEARQLAKKPIEVIEINLMAGMNVVGDLFGSGKMFLPQVVKSARVMKKAVAYLLPYIEASKDGSTSSNAGKVLMATVKGDVHDIGKNIVSVVLACNNFEIIDLGVMVPPEKIIEVAVKENVDIIGLSGLITPSLDEMVYLAKEMDKLNIKIPVMIGGATTSRAHTAVKIAPEYKETVVHVNDASRAVTVATNLLQPDTKITYAKSLREEYDSLREGYLNRSREKNFLSIQEARKNKFKIDWDTFEPVKPNFIGTKTIEVELSELVDFIDWTPFFQSWELYGKYPAILTDGIVGEQATHLFEDAQKMLSQIVTEKWFTAKGILGIFPANTINDDDVEVVASNEVEKFLTLRQQSQKTVGAPNIALADFIAPKEIGKQDYIGCFCVTTGFGVDEKASEFEKQLDDYNSILVKALGDRLAEAFAEYLHLKVRKEIWGYASDEVLSNDELIKEQYKGIRPAPGYPACPDHLEKPTIWKLLNVEQEIGVKLTESMAMWPAASVSGYYFANPESKYFGLGKIKKDQLEDYAKRRNISIEQAEKWLSPNLAD</sequence>
<comment type="cofactor">
    <cofactor evidence="9">
        <name>Zn(2+)</name>
        <dbReference type="ChEBI" id="CHEBI:29105"/>
    </cofactor>
</comment>
<dbReference type="GO" id="GO:0032259">
    <property type="term" value="P:methylation"/>
    <property type="evidence" value="ECO:0007669"/>
    <property type="project" value="UniProtKB-KW"/>
</dbReference>
<dbReference type="PANTHER" id="PTHR45833:SF1">
    <property type="entry name" value="METHIONINE SYNTHASE"/>
    <property type="match status" value="1"/>
</dbReference>
<feature type="domain" description="B12-binding N-terminal" evidence="13">
    <location>
        <begin position="317"/>
        <end position="411"/>
    </location>
</feature>
<comment type="catalytic activity">
    <reaction evidence="9">
        <text>(6S)-5-methyl-5,6,7,8-tetrahydrofolate + L-homocysteine = (6S)-5,6,7,8-tetrahydrofolate + L-methionine</text>
        <dbReference type="Rhea" id="RHEA:11172"/>
        <dbReference type="ChEBI" id="CHEBI:18608"/>
        <dbReference type="ChEBI" id="CHEBI:57453"/>
        <dbReference type="ChEBI" id="CHEBI:57844"/>
        <dbReference type="ChEBI" id="CHEBI:58199"/>
        <dbReference type="EC" id="2.1.1.13"/>
    </reaction>
</comment>
<dbReference type="Gene3D" id="1.10.288.10">
    <property type="entry name" value="Cobalamin-dependent Methionine Synthase, domain 2"/>
    <property type="match status" value="1"/>
</dbReference>
<comment type="domain">
    <text evidence="9">Modular enzyme with four functionally distinct domains. The isolated Hcy-binding domain catalyzes methyl transfer from free methylcobalamin to homocysteine. The Hcy-binding domain in association with the pterin-binding domain catalyzes the methylation of cob(I)alamin by methyltetrahydrofolate and the methylation of homocysteine. The B12-binding domain binds the cofactor. The AdoMet activation domain binds S-adenosyl-L-methionine. Under aerobic conditions cob(I)alamin can be converted to inactive cob(II)alamin. Reductive methylation by S-adenosyl-L-methionine and flavodoxin regenerates methylcobalamin.</text>
</comment>
<evidence type="ECO:0000256" key="7">
    <source>
        <dbReference type="ARBA" id="ARBA00023285"/>
    </source>
</evidence>
<dbReference type="PIRSF" id="PIRSF000381">
    <property type="entry name" value="MetH"/>
    <property type="match status" value="1"/>
</dbReference>
<accession>A0ABT3EHU8</accession>
<evidence type="ECO:0000256" key="5">
    <source>
        <dbReference type="ARBA" id="ARBA00022723"/>
    </source>
</evidence>
<protein>
    <recommendedName>
        <fullName evidence="8 9">Methionine synthase</fullName>
        <ecNumber evidence="8 9">2.1.1.13</ecNumber>
    </recommendedName>
    <alternativeName>
        <fullName evidence="9">5-methyltetrahydrofolate--homocysteine methyltransferase</fullName>
    </alternativeName>
</protein>
<evidence type="ECO:0000259" key="12">
    <source>
        <dbReference type="PROSITE" id="PS51332"/>
    </source>
</evidence>
<evidence type="ECO:0000313" key="14">
    <source>
        <dbReference type="EMBL" id="MCW1148155.1"/>
    </source>
</evidence>
<proteinExistence type="inferred from homology"/>
<dbReference type="InterPro" id="IPR011005">
    <property type="entry name" value="Dihydropteroate_synth-like_sf"/>
</dbReference>
<dbReference type="CDD" id="cd00740">
    <property type="entry name" value="MeTr"/>
    <property type="match status" value="1"/>
</dbReference>
<dbReference type="InterPro" id="IPR033706">
    <property type="entry name" value="Met_synthase_B12-bd"/>
</dbReference>
<evidence type="ECO:0000259" key="13">
    <source>
        <dbReference type="PROSITE" id="PS51337"/>
    </source>
</evidence>
<comment type="cofactor">
    <cofactor evidence="9">
        <name>methylcob(III)alamin</name>
        <dbReference type="ChEBI" id="CHEBI:28115"/>
    </cofactor>
</comment>
<dbReference type="Gene3D" id="3.20.20.20">
    <property type="entry name" value="Dihydropteroate synthase-like"/>
    <property type="match status" value="1"/>
</dbReference>
<comment type="caution">
    <text evidence="14">The sequence shown here is derived from an EMBL/GenBank/DDBJ whole genome shotgun (WGS) entry which is preliminary data.</text>
</comment>
<dbReference type="Gene3D" id="1.10.1240.10">
    <property type="entry name" value="Methionine synthase domain"/>
    <property type="match status" value="1"/>
</dbReference>
<dbReference type="SUPFAM" id="SSF51717">
    <property type="entry name" value="Dihydropteroate synthetase-like"/>
    <property type="match status" value="1"/>
</dbReference>
<dbReference type="CDD" id="cd02069">
    <property type="entry name" value="methionine_synthase_B12_BD"/>
    <property type="match status" value="1"/>
</dbReference>
<dbReference type="Proteomes" id="UP001165677">
    <property type="component" value="Unassembled WGS sequence"/>
</dbReference>
<evidence type="ECO:0000259" key="11">
    <source>
        <dbReference type="PROSITE" id="PS50974"/>
    </source>
</evidence>
<dbReference type="NCBIfam" id="NF007024">
    <property type="entry name" value="PRK09490.1"/>
    <property type="match status" value="1"/>
</dbReference>
<dbReference type="Gene3D" id="3.40.50.280">
    <property type="entry name" value="Cobalamin-binding domain"/>
    <property type="match status" value="1"/>
</dbReference>
<keyword evidence="7 9" id="KW-0170">Cobalt</keyword>
<evidence type="ECO:0000313" key="15">
    <source>
        <dbReference type="Proteomes" id="UP001165677"/>
    </source>
</evidence>
<dbReference type="PROSITE" id="PS50972">
    <property type="entry name" value="PTERIN_BINDING"/>
    <property type="match status" value="1"/>
</dbReference>
<feature type="domain" description="B12-binding" evidence="12">
    <location>
        <begin position="415"/>
        <end position="550"/>
    </location>
</feature>
<dbReference type="EC" id="2.1.1.13" evidence="8 9"/>
<keyword evidence="9" id="KW-0949">S-adenosyl-L-methionine</keyword>
<evidence type="ECO:0000256" key="9">
    <source>
        <dbReference type="PIRNR" id="PIRNR000381"/>
    </source>
</evidence>
<dbReference type="InterPro" id="IPR000489">
    <property type="entry name" value="Pterin-binding_dom"/>
</dbReference>
<comment type="function">
    <text evidence="9">Catalyzes the transfer of a methyl group from methyl-cobalamin to homocysteine, yielding enzyme-bound cob(I)alamin and methionine. Subsequently, remethylates the cofactor using methyltetrahydrofolate.</text>
</comment>
<keyword evidence="9" id="KW-0486">Methionine biosynthesis</keyword>
<gene>
    <name evidence="14" type="primary">metH</name>
    <name evidence="14" type="ORF">OJ995_07980</name>
</gene>
<evidence type="ECO:0000256" key="3">
    <source>
        <dbReference type="ARBA" id="ARBA00022628"/>
    </source>
</evidence>
<dbReference type="InterPro" id="IPR004223">
    <property type="entry name" value="VitB12-dep_Met_synth_activ_dom"/>
</dbReference>
<dbReference type="EMBL" id="JAPCIO010000004">
    <property type="protein sequence ID" value="MCW1148155.1"/>
    <property type="molecule type" value="Genomic_DNA"/>
</dbReference>
<dbReference type="InterPro" id="IPR050554">
    <property type="entry name" value="Met_Synthase/Corrinoid"/>
</dbReference>
<organism evidence="14 15">
    <name type="scientific">Flavobacterium lacisediminis</name>
    <dbReference type="NCBI Taxonomy" id="2989705"/>
    <lineage>
        <taxon>Bacteria</taxon>
        <taxon>Pseudomonadati</taxon>
        <taxon>Bacteroidota</taxon>
        <taxon>Flavobacteriia</taxon>
        <taxon>Flavobacteriales</taxon>
        <taxon>Flavobacteriaceae</taxon>
        <taxon>Flavobacterium</taxon>
    </lineage>
</organism>
<dbReference type="InterPro" id="IPR011822">
    <property type="entry name" value="MetH"/>
</dbReference>
<keyword evidence="5 9" id="KW-0479">Metal-binding</keyword>
<evidence type="ECO:0000256" key="2">
    <source>
        <dbReference type="ARBA" id="ARBA00022603"/>
    </source>
</evidence>
<dbReference type="RefSeq" id="WP_264368933.1">
    <property type="nucleotide sequence ID" value="NZ_JAPCIO010000004.1"/>
</dbReference>
<keyword evidence="9" id="KW-0028">Amino-acid biosynthesis</keyword>
<reference evidence="14" key="1">
    <citation type="submission" date="2022-10" db="EMBL/GenBank/DDBJ databases">
        <title>Flavobacterium sp. nov., a bacterium isolated from lake sediment.</title>
        <authorList>
            <person name="Qu J.-H."/>
        </authorList>
    </citation>
    <scope>NUCLEOTIDE SEQUENCE</scope>
    <source>
        <strain evidence="14">TH16-21</strain>
    </source>
</reference>
<name>A0ABT3EHU8_9FLAO</name>
<feature type="domain" description="Pterin-binding" evidence="10">
    <location>
        <begin position="25"/>
        <end position="286"/>
    </location>
</feature>
<dbReference type="NCBIfam" id="TIGR02082">
    <property type="entry name" value="metH"/>
    <property type="match status" value="1"/>
</dbReference>
<dbReference type="Pfam" id="PF02965">
    <property type="entry name" value="Met_synt_B12"/>
    <property type="match status" value="1"/>
</dbReference>
<dbReference type="Gene3D" id="3.10.196.10">
    <property type="entry name" value="Vitamin B12-dependent methionine synthase, activation domain"/>
    <property type="match status" value="1"/>
</dbReference>
<dbReference type="Pfam" id="PF00809">
    <property type="entry name" value="Pterin_bind"/>
    <property type="match status" value="1"/>
</dbReference>
<dbReference type="Pfam" id="PF02607">
    <property type="entry name" value="B12-binding_2"/>
    <property type="match status" value="1"/>
</dbReference>
<dbReference type="GO" id="GO:0008705">
    <property type="term" value="F:methionine synthase activity"/>
    <property type="evidence" value="ECO:0007669"/>
    <property type="project" value="UniProtKB-EC"/>
</dbReference>
<evidence type="ECO:0000256" key="6">
    <source>
        <dbReference type="ARBA" id="ARBA00022737"/>
    </source>
</evidence>